<dbReference type="GO" id="GO:0006355">
    <property type="term" value="P:regulation of DNA-templated transcription"/>
    <property type="evidence" value="ECO:0007669"/>
    <property type="project" value="TreeGrafter"/>
</dbReference>
<dbReference type="Pfam" id="PF17105">
    <property type="entry name" value="BRD4_CDT"/>
    <property type="match status" value="1"/>
</dbReference>
<dbReference type="PANTHER" id="PTHR22880">
    <property type="entry name" value="FALZ-RELATED BROMODOMAIN-CONTAINING PROTEINS"/>
    <property type="match status" value="1"/>
</dbReference>
<feature type="compositionally biased region" description="Basic and acidic residues" evidence="1">
    <location>
        <begin position="80"/>
        <end position="111"/>
    </location>
</feature>
<dbReference type="Proteomes" id="UP000694544">
    <property type="component" value="Unplaced"/>
</dbReference>
<dbReference type="InterPro" id="IPR050935">
    <property type="entry name" value="Bromo_chromatin_reader"/>
</dbReference>
<dbReference type="GO" id="GO:0000785">
    <property type="term" value="C:chromatin"/>
    <property type="evidence" value="ECO:0007669"/>
    <property type="project" value="TreeGrafter"/>
</dbReference>
<accession>A0A8C6G372</accession>
<evidence type="ECO:0000256" key="1">
    <source>
        <dbReference type="SAM" id="MobiDB-lite"/>
    </source>
</evidence>
<evidence type="ECO:0000259" key="2">
    <source>
        <dbReference type="Pfam" id="PF17105"/>
    </source>
</evidence>
<dbReference type="AlphaFoldDB" id="A0A8C6G372"/>
<dbReference type="GO" id="GO:0005634">
    <property type="term" value="C:nucleus"/>
    <property type="evidence" value="ECO:0007669"/>
    <property type="project" value="TreeGrafter"/>
</dbReference>
<reference evidence="3" key="2">
    <citation type="submission" date="2025-09" db="UniProtKB">
        <authorList>
            <consortium name="Ensembl"/>
        </authorList>
    </citation>
    <scope>IDENTIFICATION</scope>
</reference>
<organism evidence="3 4">
    <name type="scientific">Moschus moschiferus</name>
    <name type="common">Siberian musk deer</name>
    <name type="synonym">Moschus sibiricus</name>
    <dbReference type="NCBI Taxonomy" id="68415"/>
    <lineage>
        <taxon>Eukaryota</taxon>
        <taxon>Metazoa</taxon>
        <taxon>Chordata</taxon>
        <taxon>Craniata</taxon>
        <taxon>Vertebrata</taxon>
        <taxon>Euteleostomi</taxon>
        <taxon>Mammalia</taxon>
        <taxon>Eutheria</taxon>
        <taxon>Laurasiatheria</taxon>
        <taxon>Artiodactyla</taxon>
        <taxon>Ruminantia</taxon>
        <taxon>Pecora</taxon>
        <taxon>Moschidae</taxon>
        <taxon>Moschus</taxon>
    </lineage>
</organism>
<feature type="domain" description="Bromodomain protein 4 C-terminal" evidence="2">
    <location>
        <begin position="159"/>
        <end position="202"/>
    </location>
</feature>
<feature type="region of interest" description="Disordered" evidence="1">
    <location>
        <begin position="1"/>
        <end position="185"/>
    </location>
</feature>
<dbReference type="GeneTree" id="ENSGT00940000177865"/>
<proteinExistence type="predicted"/>
<dbReference type="InterPro" id="IPR031354">
    <property type="entry name" value="BRD4_CDT"/>
</dbReference>
<feature type="compositionally biased region" description="Basic and acidic residues" evidence="1">
    <location>
        <begin position="24"/>
        <end position="45"/>
    </location>
</feature>
<dbReference type="PANTHER" id="PTHR22880:SF143">
    <property type="entry name" value="BROMODOMAIN-CONTAINING PROTEIN 4"/>
    <property type="match status" value="1"/>
</dbReference>
<dbReference type="GO" id="GO:0006338">
    <property type="term" value="P:chromatin remodeling"/>
    <property type="evidence" value="ECO:0007669"/>
    <property type="project" value="TreeGrafter"/>
</dbReference>
<protein>
    <recommendedName>
        <fullName evidence="2">Bromodomain protein 4 C-terminal domain-containing protein</fullName>
    </recommendedName>
</protein>
<feature type="compositionally biased region" description="Low complexity" evidence="1">
    <location>
        <begin position="118"/>
        <end position="159"/>
    </location>
</feature>
<evidence type="ECO:0000313" key="3">
    <source>
        <dbReference type="Ensembl" id="ENSMMSP00000032842.1"/>
    </source>
</evidence>
<reference evidence="3" key="1">
    <citation type="submission" date="2025-08" db="UniProtKB">
        <authorList>
            <consortium name="Ensembl"/>
        </authorList>
    </citation>
    <scope>IDENTIFICATION</scope>
</reference>
<sequence>MKPADVGRPVIRPLEQKAPPQGAPDKDKQKQEPKTPVAPKKDLKIKNMGSWASRLQKHPTTLSSTGKSSSDSFDQLRWAAGEKEEREKALKAQAEHSEEKERLWPERKEPGGRGCAGAGPASPRGGTPAPGREAAAVPAVPGEQQQQQQPQARSCQPQSMLDPQRELARKQEQKRRRREATASSVDVNFLSDLLSIFEENLF</sequence>
<evidence type="ECO:0000313" key="4">
    <source>
        <dbReference type="Proteomes" id="UP000694544"/>
    </source>
</evidence>
<name>A0A8C6G372_MOSMO</name>
<keyword evidence="4" id="KW-1185">Reference proteome</keyword>
<dbReference type="Ensembl" id="ENSMMST00000036048.1">
    <property type="protein sequence ID" value="ENSMMSP00000032842.1"/>
    <property type="gene ID" value="ENSMMSG00000024254.1"/>
</dbReference>
<feature type="compositionally biased region" description="Low complexity" evidence="1">
    <location>
        <begin position="60"/>
        <end position="72"/>
    </location>
</feature>